<comment type="caution">
    <text evidence="11">The sequence shown here is derived from an EMBL/GenBank/DDBJ whole genome shotgun (WGS) entry which is preliminary data.</text>
</comment>
<dbReference type="Pfam" id="PF02367">
    <property type="entry name" value="TsaE"/>
    <property type="match status" value="1"/>
</dbReference>
<keyword evidence="4" id="KW-0963">Cytoplasm</keyword>
<evidence type="ECO:0000313" key="12">
    <source>
        <dbReference type="Proteomes" id="UP000178319"/>
    </source>
</evidence>
<keyword evidence="11" id="KW-0808">Transferase</keyword>
<keyword evidence="9" id="KW-0460">Magnesium</keyword>
<keyword evidence="8" id="KW-0067">ATP-binding</keyword>
<evidence type="ECO:0000256" key="7">
    <source>
        <dbReference type="ARBA" id="ARBA00022741"/>
    </source>
</evidence>
<dbReference type="GO" id="GO:0005524">
    <property type="term" value="F:ATP binding"/>
    <property type="evidence" value="ECO:0007669"/>
    <property type="project" value="UniProtKB-KW"/>
</dbReference>
<dbReference type="InterPro" id="IPR027417">
    <property type="entry name" value="P-loop_NTPase"/>
</dbReference>
<dbReference type="GO" id="GO:0005737">
    <property type="term" value="C:cytoplasm"/>
    <property type="evidence" value="ECO:0007669"/>
    <property type="project" value="UniProtKB-SubCell"/>
</dbReference>
<evidence type="ECO:0000256" key="9">
    <source>
        <dbReference type="ARBA" id="ARBA00022842"/>
    </source>
</evidence>
<protein>
    <recommendedName>
        <fullName evidence="3">tRNA threonylcarbamoyladenosine biosynthesis protein TsaE</fullName>
    </recommendedName>
    <alternativeName>
        <fullName evidence="10">t(6)A37 threonylcarbamoyladenosine biosynthesis protein TsaE</fullName>
    </alternativeName>
</protein>
<dbReference type="STRING" id="1797516.A3D26_03010"/>
<evidence type="ECO:0000256" key="1">
    <source>
        <dbReference type="ARBA" id="ARBA00004496"/>
    </source>
</evidence>
<gene>
    <name evidence="11" type="ORF">A3D26_03010</name>
</gene>
<evidence type="ECO:0000256" key="8">
    <source>
        <dbReference type="ARBA" id="ARBA00022840"/>
    </source>
</evidence>
<keyword evidence="5" id="KW-0819">tRNA processing</keyword>
<evidence type="ECO:0000256" key="3">
    <source>
        <dbReference type="ARBA" id="ARBA00019010"/>
    </source>
</evidence>
<dbReference type="EMBL" id="MHBZ01000009">
    <property type="protein sequence ID" value="OGY11934.1"/>
    <property type="molecule type" value="Genomic_DNA"/>
</dbReference>
<sequence length="141" mass="15721">MEVLTKSTEETKKFGKEFGASLKGGEVIGLIGNLGSGKTTFIQGLAKGIGSGDRINSPTFIIAREYPNKFGGHLYHVDLYRLETSLKEKLTQLGLFDFMKNKKNITVVEWAGKARDLLPKSTIWIEFSNLGEDKRRIVVNK</sequence>
<dbReference type="PANTHER" id="PTHR33540:SF2">
    <property type="entry name" value="TRNA THREONYLCARBAMOYLADENOSINE BIOSYNTHESIS PROTEIN TSAE"/>
    <property type="match status" value="1"/>
</dbReference>
<dbReference type="GO" id="GO:0016740">
    <property type="term" value="F:transferase activity"/>
    <property type="evidence" value="ECO:0007669"/>
    <property type="project" value="UniProtKB-KW"/>
</dbReference>
<dbReference type="GO" id="GO:0046872">
    <property type="term" value="F:metal ion binding"/>
    <property type="evidence" value="ECO:0007669"/>
    <property type="project" value="UniProtKB-KW"/>
</dbReference>
<keyword evidence="6" id="KW-0479">Metal-binding</keyword>
<reference evidence="11 12" key="1">
    <citation type="journal article" date="2016" name="Nat. Commun.">
        <title>Thousands of microbial genomes shed light on interconnected biogeochemical processes in an aquifer system.</title>
        <authorList>
            <person name="Anantharaman K."/>
            <person name="Brown C.T."/>
            <person name="Hug L.A."/>
            <person name="Sharon I."/>
            <person name="Castelle C.J."/>
            <person name="Probst A.J."/>
            <person name="Thomas B.C."/>
            <person name="Singh A."/>
            <person name="Wilkins M.J."/>
            <person name="Karaoz U."/>
            <person name="Brodie E.L."/>
            <person name="Williams K.H."/>
            <person name="Hubbard S.S."/>
            <person name="Banfield J.F."/>
        </authorList>
    </citation>
    <scope>NUCLEOTIDE SEQUENCE [LARGE SCALE GENOMIC DNA]</scope>
</reference>
<dbReference type="SUPFAM" id="SSF52540">
    <property type="entry name" value="P-loop containing nucleoside triphosphate hydrolases"/>
    <property type="match status" value="1"/>
</dbReference>
<dbReference type="AlphaFoldDB" id="A0A1G1V912"/>
<dbReference type="NCBIfam" id="TIGR00150">
    <property type="entry name" value="T6A_YjeE"/>
    <property type="match status" value="1"/>
</dbReference>
<comment type="similarity">
    <text evidence="2">Belongs to the TsaE family.</text>
</comment>
<evidence type="ECO:0000256" key="2">
    <source>
        <dbReference type="ARBA" id="ARBA00007599"/>
    </source>
</evidence>
<dbReference type="PANTHER" id="PTHR33540">
    <property type="entry name" value="TRNA THREONYLCARBAMOYLADENOSINE BIOSYNTHESIS PROTEIN TSAE"/>
    <property type="match status" value="1"/>
</dbReference>
<comment type="subcellular location">
    <subcellularLocation>
        <location evidence="1">Cytoplasm</location>
    </subcellularLocation>
</comment>
<dbReference type="Gene3D" id="3.40.50.300">
    <property type="entry name" value="P-loop containing nucleotide triphosphate hydrolases"/>
    <property type="match status" value="1"/>
</dbReference>
<dbReference type="Proteomes" id="UP000178319">
    <property type="component" value="Unassembled WGS sequence"/>
</dbReference>
<name>A0A1G1V912_9BACT</name>
<dbReference type="GO" id="GO:0002949">
    <property type="term" value="P:tRNA threonylcarbamoyladenosine modification"/>
    <property type="evidence" value="ECO:0007669"/>
    <property type="project" value="InterPro"/>
</dbReference>
<accession>A0A1G1V912</accession>
<evidence type="ECO:0000313" key="11">
    <source>
        <dbReference type="EMBL" id="OGY11934.1"/>
    </source>
</evidence>
<dbReference type="InterPro" id="IPR003442">
    <property type="entry name" value="T6A_TsaE"/>
</dbReference>
<evidence type="ECO:0000256" key="5">
    <source>
        <dbReference type="ARBA" id="ARBA00022694"/>
    </source>
</evidence>
<evidence type="ECO:0000256" key="10">
    <source>
        <dbReference type="ARBA" id="ARBA00032441"/>
    </source>
</evidence>
<evidence type="ECO:0000256" key="4">
    <source>
        <dbReference type="ARBA" id="ARBA00022490"/>
    </source>
</evidence>
<proteinExistence type="inferred from homology"/>
<keyword evidence="7" id="KW-0547">Nucleotide-binding</keyword>
<organism evidence="11 12">
    <name type="scientific">Candidatus Blackburnbacteria bacterium RIFCSPHIGHO2_02_FULL_44_20</name>
    <dbReference type="NCBI Taxonomy" id="1797516"/>
    <lineage>
        <taxon>Bacteria</taxon>
        <taxon>Candidatus Blackburniibacteriota</taxon>
    </lineage>
</organism>
<evidence type="ECO:0000256" key="6">
    <source>
        <dbReference type="ARBA" id="ARBA00022723"/>
    </source>
</evidence>